<protein>
    <submittedName>
        <fullName evidence="2">Precorrin methylase</fullName>
    </submittedName>
</protein>
<dbReference type="PANTHER" id="PTHR37477">
    <property type="entry name" value="COBALT-PRECORRIN-5A HYDROLASE"/>
    <property type="match status" value="1"/>
</dbReference>
<dbReference type="GO" id="GO:0032259">
    <property type="term" value="P:methylation"/>
    <property type="evidence" value="ECO:0007669"/>
    <property type="project" value="UniProtKB-KW"/>
</dbReference>
<evidence type="ECO:0000313" key="3">
    <source>
        <dbReference type="Proteomes" id="UP000561066"/>
    </source>
</evidence>
<evidence type="ECO:0000313" key="2">
    <source>
        <dbReference type="EMBL" id="MBB2174854.1"/>
    </source>
</evidence>
<organism evidence="2 3">
    <name type="scientific">Gluconacetobacter johannae</name>
    <dbReference type="NCBI Taxonomy" id="112140"/>
    <lineage>
        <taxon>Bacteria</taxon>
        <taxon>Pseudomonadati</taxon>
        <taxon>Pseudomonadota</taxon>
        <taxon>Alphaproteobacteria</taxon>
        <taxon>Acetobacterales</taxon>
        <taxon>Acetobacteraceae</taxon>
        <taxon>Gluconacetobacter</taxon>
    </lineage>
</organism>
<sequence>MRVAGFGFRQAASLASLRDALAAAGGARGIDALATVAQKAGSPPLLALAAELGLPIRALAAETLAHVATPTRSSRVMAGFGTGSIAEAAALAAAGAGARLLAPRAASADGMAMAAIAEKAEGNNA</sequence>
<keyword evidence="2" id="KW-0489">Methyltransferase</keyword>
<dbReference type="SUPFAM" id="SSF159664">
    <property type="entry name" value="CobE/GbiG C-terminal domain-like"/>
    <property type="match status" value="1"/>
</dbReference>
<dbReference type="Gene3D" id="3.30.420.180">
    <property type="entry name" value="CobE/GbiG C-terminal domain"/>
    <property type="match status" value="1"/>
</dbReference>
<keyword evidence="3" id="KW-1185">Reference proteome</keyword>
<comment type="caution">
    <text evidence="2">The sequence shown here is derived from an EMBL/GenBank/DDBJ whole genome shotgun (WGS) entry which is preliminary data.</text>
</comment>
<feature type="domain" description="CobE/GbiG C-terminal" evidence="1">
    <location>
        <begin position="3"/>
        <end position="114"/>
    </location>
</feature>
<dbReference type="PANTHER" id="PTHR37477:SF1">
    <property type="entry name" value="COBALT-PRECORRIN-5A HYDROLASE"/>
    <property type="match status" value="1"/>
</dbReference>
<name>A0A7W4P2J8_9PROT</name>
<dbReference type="InterPro" id="IPR036518">
    <property type="entry name" value="CobE/GbiG_C_sf"/>
</dbReference>
<dbReference type="Pfam" id="PF01890">
    <property type="entry name" value="CbiG_C"/>
    <property type="match status" value="1"/>
</dbReference>
<dbReference type="AlphaFoldDB" id="A0A7W4P2J8"/>
<dbReference type="EMBL" id="JABEQH010000003">
    <property type="protein sequence ID" value="MBB2174854.1"/>
    <property type="molecule type" value="Genomic_DNA"/>
</dbReference>
<reference evidence="2 3" key="1">
    <citation type="submission" date="2020-04" db="EMBL/GenBank/DDBJ databases">
        <title>Description of novel Gluconacetobacter.</title>
        <authorList>
            <person name="Sombolestani A."/>
        </authorList>
    </citation>
    <scope>NUCLEOTIDE SEQUENCE [LARGE SCALE GENOMIC DNA]</scope>
    <source>
        <strain evidence="2 3">LMG 21312</strain>
    </source>
</reference>
<dbReference type="RefSeq" id="WP_182940962.1">
    <property type="nucleotide sequence ID" value="NZ_JABEQH010000003.1"/>
</dbReference>
<dbReference type="GO" id="GO:0009236">
    <property type="term" value="P:cobalamin biosynthetic process"/>
    <property type="evidence" value="ECO:0007669"/>
    <property type="project" value="InterPro"/>
</dbReference>
<keyword evidence="2" id="KW-0808">Transferase</keyword>
<dbReference type="Proteomes" id="UP000561066">
    <property type="component" value="Unassembled WGS sequence"/>
</dbReference>
<gene>
    <name evidence="2" type="ORF">HLH21_02800</name>
</gene>
<dbReference type="GO" id="GO:0008168">
    <property type="term" value="F:methyltransferase activity"/>
    <property type="evidence" value="ECO:0007669"/>
    <property type="project" value="UniProtKB-KW"/>
</dbReference>
<proteinExistence type="predicted"/>
<accession>A0A7W4P2J8</accession>
<dbReference type="InterPro" id="IPR052553">
    <property type="entry name" value="CbiG_hydrolase"/>
</dbReference>
<evidence type="ECO:0000259" key="1">
    <source>
        <dbReference type="Pfam" id="PF01890"/>
    </source>
</evidence>
<dbReference type="InterPro" id="IPR002750">
    <property type="entry name" value="CobE/GbiG_C"/>
</dbReference>